<dbReference type="InterPro" id="IPR015943">
    <property type="entry name" value="WD40/YVTN_repeat-like_dom_sf"/>
</dbReference>
<dbReference type="Gene3D" id="3.30.200.20">
    <property type="entry name" value="Phosphorylase Kinase, domain 1"/>
    <property type="match status" value="1"/>
</dbReference>
<evidence type="ECO:0000256" key="3">
    <source>
        <dbReference type="ARBA" id="ARBA00022777"/>
    </source>
</evidence>
<keyword evidence="6" id="KW-0812">Transmembrane</keyword>
<keyword evidence="4" id="KW-0067">ATP-binding</keyword>
<dbReference type="GO" id="GO:0016301">
    <property type="term" value="F:kinase activity"/>
    <property type="evidence" value="ECO:0007669"/>
    <property type="project" value="UniProtKB-KW"/>
</dbReference>
<protein>
    <submittedName>
        <fullName evidence="8">Protein kinase</fullName>
    </submittedName>
</protein>
<dbReference type="EMBL" id="JAUZMY010000017">
    <property type="protein sequence ID" value="MEE2039149.1"/>
    <property type="molecule type" value="Genomic_DNA"/>
</dbReference>
<feature type="region of interest" description="Disordered" evidence="5">
    <location>
        <begin position="288"/>
        <end position="327"/>
    </location>
</feature>
<evidence type="ECO:0000256" key="1">
    <source>
        <dbReference type="ARBA" id="ARBA00022679"/>
    </source>
</evidence>
<keyword evidence="1" id="KW-0808">Transferase</keyword>
<dbReference type="InterPro" id="IPR000719">
    <property type="entry name" value="Prot_kinase_dom"/>
</dbReference>
<evidence type="ECO:0000256" key="2">
    <source>
        <dbReference type="ARBA" id="ARBA00022741"/>
    </source>
</evidence>
<keyword evidence="2" id="KW-0547">Nucleotide-binding</keyword>
<dbReference type="Gene3D" id="2.130.10.10">
    <property type="entry name" value="YVTN repeat-like/Quinoprotein amine dehydrogenase"/>
    <property type="match status" value="1"/>
</dbReference>
<keyword evidence="6" id="KW-0472">Membrane</keyword>
<keyword evidence="6" id="KW-1133">Transmembrane helix</keyword>
<evidence type="ECO:0000313" key="8">
    <source>
        <dbReference type="EMBL" id="MEE2039149.1"/>
    </source>
</evidence>
<dbReference type="PANTHER" id="PTHR43289:SF34">
    <property type="entry name" value="SERINE_THREONINE-PROTEIN KINASE YBDM-RELATED"/>
    <property type="match status" value="1"/>
</dbReference>
<dbReference type="InterPro" id="IPR011009">
    <property type="entry name" value="Kinase-like_dom_sf"/>
</dbReference>
<dbReference type="SUPFAM" id="SSF82171">
    <property type="entry name" value="DPP6 N-terminal domain-like"/>
    <property type="match status" value="1"/>
</dbReference>
<dbReference type="SMART" id="SM00320">
    <property type="entry name" value="WD40"/>
    <property type="match status" value="3"/>
</dbReference>
<organism evidence="8 9">
    <name type="scientific">Nocardiopsis codii</name>
    <dbReference type="NCBI Taxonomy" id="3065942"/>
    <lineage>
        <taxon>Bacteria</taxon>
        <taxon>Bacillati</taxon>
        <taxon>Actinomycetota</taxon>
        <taxon>Actinomycetes</taxon>
        <taxon>Streptosporangiales</taxon>
        <taxon>Nocardiopsidaceae</taxon>
        <taxon>Nocardiopsis</taxon>
    </lineage>
</organism>
<reference evidence="8 9" key="1">
    <citation type="submission" date="2023-08" db="EMBL/GenBank/DDBJ databases">
        <authorList>
            <person name="Girao M."/>
            <person name="Carvalho M.F."/>
        </authorList>
    </citation>
    <scope>NUCLEOTIDE SEQUENCE [LARGE SCALE GENOMIC DNA]</scope>
    <source>
        <strain evidence="8 9">CT-R113</strain>
    </source>
</reference>
<keyword evidence="9" id="KW-1185">Reference proteome</keyword>
<dbReference type="PROSITE" id="PS50011">
    <property type="entry name" value="PROTEIN_KINASE_DOM"/>
    <property type="match status" value="1"/>
</dbReference>
<evidence type="ECO:0000256" key="5">
    <source>
        <dbReference type="SAM" id="MobiDB-lite"/>
    </source>
</evidence>
<feature type="domain" description="Protein kinase" evidence="7">
    <location>
        <begin position="15"/>
        <end position="277"/>
    </location>
</feature>
<dbReference type="Gene3D" id="1.10.510.10">
    <property type="entry name" value="Transferase(Phosphotransferase) domain 1"/>
    <property type="match status" value="1"/>
</dbReference>
<dbReference type="InterPro" id="IPR001680">
    <property type="entry name" value="WD40_rpt"/>
</dbReference>
<accession>A0ABU7KB64</accession>
<evidence type="ECO:0000256" key="6">
    <source>
        <dbReference type="SAM" id="Phobius"/>
    </source>
</evidence>
<dbReference type="RefSeq" id="WP_330092922.1">
    <property type="nucleotide sequence ID" value="NZ_JAUZMY010000017.1"/>
</dbReference>
<feature type="transmembrane region" description="Helical" evidence="6">
    <location>
        <begin position="332"/>
        <end position="355"/>
    </location>
</feature>
<dbReference type="SUPFAM" id="SSF56112">
    <property type="entry name" value="Protein kinase-like (PK-like)"/>
    <property type="match status" value="1"/>
</dbReference>
<dbReference type="Pfam" id="PF00069">
    <property type="entry name" value="Pkinase"/>
    <property type="match status" value="1"/>
</dbReference>
<proteinExistence type="predicted"/>
<gene>
    <name evidence="8" type="ORF">Q8791_18195</name>
</gene>
<dbReference type="PANTHER" id="PTHR43289">
    <property type="entry name" value="MITOGEN-ACTIVATED PROTEIN KINASE KINASE KINASE 20-RELATED"/>
    <property type="match status" value="1"/>
</dbReference>
<dbReference type="CDD" id="cd14014">
    <property type="entry name" value="STKc_PknB_like"/>
    <property type="match status" value="1"/>
</dbReference>
<evidence type="ECO:0000259" key="7">
    <source>
        <dbReference type="PROSITE" id="PS50011"/>
    </source>
</evidence>
<name>A0ABU7KB64_9ACTN</name>
<dbReference type="Proteomes" id="UP001356095">
    <property type="component" value="Unassembled WGS sequence"/>
</dbReference>
<comment type="caution">
    <text evidence="8">The sequence shown here is derived from an EMBL/GenBank/DDBJ whole genome shotgun (WGS) entry which is preliminary data.</text>
</comment>
<evidence type="ECO:0000256" key="4">
    <source>
        <dbReference type="ARBA" id="ARBA00022840"/>
    </source>
</evidence>
<keyword evidence="3 8" id="KW-0418">Kinase</keyword>
<evidence type="ECO:0000313" key="9">
    <source>
        <dbReference type="Proteomes" id="UP001356095"/>
    </source>
</evidence>
<sequence length="694" mass="72052">MRPLNPDEPTRLGEFRLIAHLGSGGMGRVYLGADPRGRPAAVTVVRAAYAVDLDFRARFTREAALAPRMRNRFTPPHLGHDLSAPVPWTATAYVPGPTLRALVRRTGPLPATAVTTVARGLAETLDAVHSTGAVHRGLTPSTVLVDAHGPRLIDFGVSRAVDGARLTRPGEGVGRPAYLAPEHLSGGAATPPSDLFSLGGALLFAATGADPFGEGQPSDVLYRVLREPPALDGVPGSLRPLVAACLDKLPENRPTAQEVLDHLGGPLPAEPPSAPWLPPRAHAVVAETEEAYRSTAAPQSEGTASPDPWAAFAPGSHPAPTARPGSGRRRRIALRVVSLLGVVVLLAGAGLYAVALPAWEAAGGTGAARDCSASGRISENLALTGPPQVMFPTGVPLELSFSPDGTVLAVSQVDRVTLWDWEASRPLARIDNEAATVPPTPAAFSPDGCLLAYGTLDGAAVTDLGTGRAWTVGPRQPARSAAFSPDGTSLAVGVQSDPGARFLHLYDTEDWKLTSALPGSGSLGAIQYSPDGTTVAGGEVDGGVAVWRAEDDGIDPLGLVSERAGVGADAFDILPDGSGVLLIRSDRVLLVEPENERVLREFVPDDEDHFLVDVAYSEASSRVFAALLAPGTGSGSTMAWDYRDAASARLGQDLPRLFPLALSPDGARLAGLRADTGDLAVYDTDLSLLGVIGD</sequence>